<evidence type="ECO:0000313" key="2">
    <source>
        <dbReference type="Proteomes" id="UP000317624"/>
    </source>
</evidence>
<dbReference type="RefSeq" id="WP_144852152.1">
    <property type="nucleotide sequence ID" value="NZ_VMRJ01000006.1"/>
</dbReference>
<sequence>MNYISEIESSIQSLFAATSAGFTQDASAGQSQVGNWLSSLQSSNDPALRPIAQELDVLNQAIGSGDASAMAKSFYQLGNLTGKAALNLHAFGGVGDKLRELSQKLISAGGNLQIIGQHQNRHSAHH</sequence>
<protein>
    <submittedName>
        <fullName evidence="1">Uncharacterized protein</fullName>
    </submittedName>
</protein>
<keyword evidence="2" id="KW-1185">Reference proteome</keyword>
<dbReference type="OrthoDB" id="882156at2"/>
<accession>A0A558BMS5</accession>
<comment type="caution">
    <text evidence="1">The sequence shown here is derived from an EMBL/GenBank/DDBJ whole genome shotgun (WGS) entry which is preliminary data.</text>
</comment>
<name>A0A558BMS5_9BACT</name>
<gene>
    <name evidence="1" type="ORF">FNT36_21880</name>
</gene>
<dbReference type="AlphaFoldDB" id="A0A558BMS5"/>
<proteinExistence type="predicted"/>
<evidence type="ECO:0000313" key="1">
    <source>
        <dbReference type="EMBL" id="TVT37817.1"/>
    </source>
</evidence>
<dbReference type="Proteomes" id="UP000317624">
    <property type="component" value="Unassembled WGS sequence"/>
</dbReference>
<reference evidence="1 2" key="1">
    <citation type="submission" date="2019-07" db="EMBL/GenBank/DDBJ databases">
        <title>Hymenobacter sp. straun FUR1 Genome sequencing and assembly.</title>
        <authorList>
            <person name="Chhetri G."/>
        </authorList>
    </citation>
    <scope>NUCLEOTIDE SEQUENCE [LARGE SCALE GENOMIC DNA]</scope>
    <source>
        <strain evidence="1 2">Fur1</strain>
    </source>
</reference>
<dbReference type="EMBL" id="VMRJ01000006">
    <property type="protein sequence ID" value="TVT37817.1"/>
    <property type="molecule type" value="Genomic_DNA"/>
</dbReference>
<organism evidence="1 2">
    <name type="scientific">Hymenobacter setariae</name>
    <dbReference type="NCBI Taxonomy" id="2594794"/>
    <lineage>
        <taxon>Bacteria</taxon>
        <taxon>Pseudomonadati</taxon>
        <taxon>Bacteroidota</taxon>
        <taxon>Cytophagia</taxon>
        <taxon>Cytophagales</taxon>
        <taxon>Hymenobacteraceae</taxon>
        <taxon>Hymenobacter</taxon>
    </lineage>
</organism>